<feature type="domain" description="CHRD" evidence="2">
    <location>
        <begin position="38"/>
        <end position="155"/>
    </location>
</feature>
<dbReference type="Pfam" id="PF07452">
    <property type="entry name" value="CHRD"/>
    <property type="match status" value="2"/>
</dbReference>
<comment type="caution">
    <text evidence="3">The sequence shown here is derived from an EMBL/GenBank/DDBJ whole genome shotgun (WGS) entry which is preliminary data.</text>
</comment>
<protein>
    <submittedName>
        <fullName evidence="3">CHRD domain-containing protein</fullName>
    </submittedName>
</protein>
<keyword evidence="1" id="KW-0732">Signal</keyword>
<evidence type="ECO:0000313" key="4">
    <source>
        <dbReference type="Proteomes" id="UP000294814"/>
    </source>
</evidence>
<feature type="chain" id="PRO_5021005455" evidence="1">
    <location>
        <begin position="21"/>
        <end position="286"/>
    </location>
</feature>
<dbReference type="PROSITE" id="PS51257">
    <property type="entry name" value="PROKAR_LIPOPROTEIN"/>
    <property type="match status" value="1"/>
</dbReference>
<evidence type="ECO:0000313" key="3">
    <source>
        <dbReference type="EMBL" id="TDE43487.1"/>
    </source>
</evidence>
<dbReference type="PROSITE" id="PS50933">
    <property type="entry name" value="CHRD"/>
    <property type="match status" value="2"/>
</dbReference>
<dbReference type="AlphaFoldDB" id="A0A4R5F7I3"/>
<organism evidence="3 4">
    <name type="scientific">Flavobacterium rhamnosiphilum</name>
    <dbReference type="NCBI Taxonomy" id="2541724"/>
    <lineage>
        <taxon>Bacteria</taxon>
        <taxon>Pseudomonadati</taxon>
        <taxon>Bacteroidota</taxon>
        <taxon>Flavobacteriia</taxon>
        <taxon>Flavobacteriales</taxon>
        <taxon>Flavobacteriaceae</taxon>
        <taxon>Flavobacterium</taxon>
    </lineage>
</organism>
<feature type="domain" description="CHRD" evidence="2">
    <location>
        <begin position="159"/>
        <end position="278"/>
    </location>
</feature>
<sequence length="286" mass="29932">MRLLIRFLAIAIILSGIVSCDGDSYNDPNPNPNPNSGSTIIYTATLRGANEVPANASTATGTATLRFNTVTKTFTISVTYTGVTATGAHIHYANPGVSGPIAFPFSSIASPITYTSVALNATQESYLNANLYYVNIHSAALPDGEIRGQLIKEGTPAPVIVTLNATLNGMSEVPQNGSMATGTATLTFNNTTKRFSITVTHNVVGANAAHIHNGAVGINGGIVFPLASTSATNYTYTSLPLSTAEEIELRAGRYYVNIHSAAPYTAGEIRGQLIITNPSGAGDWDY</sequence>
<keyword evidence="4" id="KW-1185">Reference proteome</keyword>
<dbReference type="EMBL" id="SMLG01000007">
    <property type="protein sequence ID" value="TDE43487.1"/>
    <property type="molecule type" value="Genomic_DNA"/>
</dbReference>
<dbReference type="OrthoDB" id="571052at2"/>
<accession>A0A4R5F7I3</accession>
<feature type="signal peptide" evidence="1">
    <location>
        <begin position="1"/>
        <end position="20"/>
    </location>
</feature>
<proteinExistence type="predicted"/>
<dbReference type="SMART" id="SM00754">
    <property type="entry name" value="CHRD"/>
    <property type="match status" value="2"/>
</dbReference>
<evidence type="ECO:0000256" key="1">
    <source>
        <dbReference type="SAM" id="SignalP"/>
    </source>
</evidence>
<dbReference type="Proteomes" id="UP000294814">
    <property type="component" value="Unassembled WGS sequence"/>
</dbReference>
<dbReference type="InterPro" id="IPR010895">
    <property type="entry name" value="CHRD"/>
</dbReference>
<reference evidence="3 4" key="1">
    <citation type="submission" date="2019-03" db="EMBL/GenBank/DDBJ databases">
        <title>Novel species of Flavobacterium.</title>
        <authorList>
            <person name="Liu Q."/>
            <person name="Xin Y.-H."/>
        </authorList>
    </citation>
    <scope>NUCLEOTIDE SEQUENCE [LARGE SCALE GENOMIC DNA]</scope>
    <source>
        <strain evidence="3 4">LB3P52</strain>
    </source>
</reference>
<evidence type="ECO:0000259" key="2">
    <source>
        <dbReference type="PROSITE" id="PS50933"/>
    </source>
</evidence>
<dbReference type="RefSeq" id="WP_131916445.1">
    <property type="nucleotide sequence ID" value="NZ_SMLG01000007.1"/>
</dbReference>
<name>A0A4R5F7I3_9FLAO</name>
<gene>
    <name evidence="3" type="ORF">E0I26_10565</name>
</gene>